<keyword evidence="2" id="KW-0677">Repeat</keyword>
<dbReference type="InterPro" id="IPR004087">
    <property type="entry name" value="KH_dom"/>
</dbReference>
<dbReference type="InterPro" id="IPR036612">
    <property type="entry name" value="KH_dom_type_1_sf"/>
</dbReference>
<evidence type="ECO:0000313" key="8">
    <source>
        <dbReference type="RefSeq" id="XP_015278293.1"/>
    </source>
</evidence>
<feature type="domain" description="K Homology" evidence="6">
    <location>
        <begin position="196"/>
        <end position="268"/>
    </location>
</feature>
<dbReference type="RefSeq" id="XP_015278293.1">
    <property type="nucleotide sequence ID" value="XM_015422807.1"/>
</dbReference>
<keyword evidence="7" id="KW-1185">Reference proteome</keyword>
<feature type="region of interest" description="Disordered" evidence="5">
    <location>
        <begin position="1"/>
        <end position="38"/>
    </location>
</feature>
<feature type="region of interest" description="Disordered" evidence="5">
    <location>
        <begin position="617"/>
        <end position="683"/>
    </location>
</feature>
<gene>
    <name evidence="8" type="primary">LOC107120160</name>
</gene>
<keyword evidence="3" id="KW-0539">Nucleus</keyword>
<dbReference type="InterPro" id="IPR004088">
    <property type="entry name" value="KH_dom_type_1"/>
</dbReference>
<feature type="compositionally biased region" description="Low complexity" evidence="5">
    <location>
        <begin position="582"/>
        <end position="592"/>
    </location>
</feature>
<dbReference type="InterPro" id="IPR047369">
    <property type="entry name" value="KH-I_FUBP2_rpt2"/>
</dbReference>
<protein>
    <submittedName>
        <fullName evidence="8">Far upstream element-binding protein 2-like</fullName>
    </submittedName>
</protein>
<feature type="region of interest" description="Disordered" evidence="5">
    <location>
        <begin position="52"/>
        <end position="110"/>
    </location>
</feature>
<evidence type="ECO:0000313" key="7">
    <source>
        <dbReference type="Proteomes" id="UP000694871"/>
    </source>
</evidence>
<dbReference type="Pfam" id="PF09005">
    <property type="entry name" value="FUBP_C"/>
    <property type="match status" value="3"/>
</dbReference>
<feature type="region of interest" description="Disordered" evidence="5">
    <location>
        <begin position="355"/>
        <end position="392"/>
    </location>
</feature>
<feature type="region of interest" description="Disordered" evidence="5">
    <location>
        <begin position="422"/>
        <end position="496"/>
    </location>
</feature>
<accession>A0ABM1KX56</accession>
<dbReference type="GeneID" id="107120160"/>
<sequence length="716" mass="75310">MRKIEAARAAPSPNVRPSLSTAERASTAAAAAAREDSLQAESQRLKIAAKIGGDSATTVNNSTPDFGFGGQKRQLEDGDQPESKKMAPQPEPLPPPPQLGPIHPPPRSTVTEEYRVPDGMVGLIIGRGGEQINKIQQDSGCKVQISPDSGGLPERSVSLTGSPESVQKAKMMLDDIVSRGRGGPPGQFHDNANGQNGTVQEIMIPAGKAGLVIGKGGETIKQLQERAGVKMILIQDGSQNTNVDKPLRIIGDPYKVQQACEMVMDILRERDQGGFGDRNEYGSRIGGGIDVPVPRHSVGVVIGRSGEMIKKIQNDAGVRIQFKQDDGTGPEKIAHIMGPPDRCEHAARIINDLLQSLRSGPPGPPGSGMPPGGRGRGRGQGNWGPPGGEMTFSIPTHKCGLVIGRGGENVKAINQHRKDQIEHGPLCPVGPGPGPGGPPGPAPMGPFNPGPFNQGPPTAPPHPGGPPPPQYPPQGWGNAYPQWQPPAPHDPSKAAAADPNAAWAAYYSHYYQQPPGPVPGAPPAPTAPPVQGEPPQPPPTGQSDYTKAWEEYYKKLGQQPQQPGAPPQQDYTKAWEEYYKKQAQVATGAAGPAAPPGPQPDYSAAWAEYYRQQAAYYGQTPGAGGPVPPPTQQGQQASSPSSPELHRSRTIRKLGKSIIRSRVATGAAGPAAPPGPQPDYSAAWAEYYRQQAAYYGQTPGAGGPVPPPTQQGQQAQ</sequence>
<evidence type="ECO:0000256" key="1">
    <source>
        <dbReference type="ARBA" id="ARBA00004123"/>
    </source>
</evidence>
<feature type="compositionally biased region" description="Pro residues" evidence="5">
    <location>
        <begin position="89"/>
        <end position="107"/>
    </location>
</feature>
<dbReference type="InterPro" id="IPR015096">
    <property type="entry name" value="FUBP_C"/>
</dbReference>
<name>A0ABM1KX56_GEKJA</name>
<feature type="compositionally biased region" description="Pro residues" evidence="5">
    <location>
        <begin position="514"/>
        <end position="540"/>
    </location>
</feature>
<dbReference type="Gene3D" id="3.30.1370.10">
    <property type="entry name" value="K Homology domain, type 1"/>
    <property type="match status" value="4"/>
</dbReference>
<dbReference type="PROSITE" id="PS50084">
    <property type="entry name" value="KH_TYPE_1"/>
    <property type="match status" value="4"/>
</dbReference>
<feature type="compositionally biased region" description="Polar residues" evidence="5">
    <location>
        <begin position="55"/>
        <end position="64"/>
    </location>
</feature>
<keyword evidence="4" id="KW-0694">RNA-binding</keyword>
<feature type="domain" description="K Homology" evidence="6">
    <location>
        <begin position="285"/>
        <end position="355"/>
    </location>
</feature>
<feature type="compositionally biased region" description="Low complexity" evidence="5">
    <location>
        <begin position="632"/>
        <end position="643"/>
    </location>
</feature>
<proteinExistence type="predicted"/>
<dbReference type="CDD" id="cd22479">
    <property type="entry name" value="KH-I_FUBP2_rpt1"/>
    <property type="match status" value="1"/>
</dbReference>
<comment type="subcellular location">
    <subcellularLocation>
        <location evidence="1">Nucleus</location>
    </subcellularLocation>
</comment>
<dbReference type="SUPFAM" id="SSF54791">
    <property type="entry name" value="Eukaryotic type KH-domain (KH-domain type I)"/>
    <property type="match status" value="3"/>
</dbReference>
<dbReference type="Pfam" id="PF00013">
    <property type="entry name" value="KH_1"/>
    <property type="match status" value="4"/>
</dbReference>
<dbReference type="CDD" id="cd22485">
    <property type="entry name" value="KH-I_FUBP2_rpt3"/>
    <property type="match status" value="1"/>
</dbReference>
<dbReference type="CDD" id="cd22482">
    <property type="entry name" value="KH-I_FUBP2_rpt2"/>
    <property type="match status" value="1"/>
</dbReference>
<dbReference type="Proteomes" id="UP000694871">
    <property type="component" value="Unplaced"/>
</dbReference>
<feature type="compositionally biased region" description="Pro residues" evidence="5">
    <location>
        <begin position="457"/>
        <end position="472"/>
    </location>
</feature>
<reference evidence="8" key="1">
    <citation type="submission" date="2025-08" db="UniProtKB">
        <authorList>
            <consortium name="RefSeq"/>
        </authorList>
    </citation>
    <scope>IDENTIFICATION</scope>
</reference>
<dbReference type="InterPro" id="IPR047370">
    <property type="entry name" value="KH-I_FUBP2_rpt3"/>
</dbReference>
<feature type="region of interest" description="Disordered" evidence="5">
    <location>
        <begin position="695"/>
        <end position="716"/>
    </location>
</feature>
<evidence type="ECO:0000259" key="6">
    <source>
        <dbReference type="SMART" id="SM00322"/>
    </source>
</evidence>
<feature type="domain" description="K Homology" evidence="6">
    <location>
        <begin position="386"/>
        <end position="514"/>
    </location>
</feature>
<evidence type="ECO:0000256" key="2">
    <source>
        <dbReference type="ARBA" id="ARBA00022737"/>
    </source>
</evidence>
<dbReference type="PANTHER" id="PTHR10288">
    <property type="entry name" value="KH DOMAIN CONTAINING RNA BINDING PROTEIN"/>
    <property type="match status" value="1"/>
</dbReference>
<evidence type="ECO:0000256" key="5">
    <source>
        <dbReference type="SAM" id="MobiDB-lite"/>
    </source>
</evidence>
<dbReference type="SMART" id="SM00322">
    <property type="entry name" value="KH"/>
    <property type="match status" value="4"/>
</dbReference>
<evidence type="ECO:0000256" key="3">
    <source>
        <dbReference type="ARBA" id="ARBA00023242"/>
    </source>
</evidence>
<feature type="compositionally biased region" description="Low complexity" evidence="5">
    <location>
        <begin position="20"/>
        <end position="32"/>
    </location>
</feature>
<feature type="region of interest" description="Disordered" evidence="5">
    <location>
        <begin position="510"/>
        <end position="605"/>
    </location>
</feature>
<feature type="domain" description="K Homology" evidence="6">
    <location>
        <begin position="108"/>
        <end position="178"/>
    </location>
</feature>
<dbReference type="InterPro" id="IPR047372">
    <property type="entry name" value="KH-I_FUBP2_rpt1"/>
</dbReference>
<evidence type="ECO:0000256" key="4">
    <source>
        <dbReference type="PROSITE-ProRule" id="PRU00117"/>
    </source>
</evidence>
<organism evidence="7 8">
    <name type="scientific">Gekko japonicus</name>
    <name type="common">Schlegel's Japanese gecko</name>
    <dbReference type="NCBI Taxonomy" id="146911"/>
    <lineage>
        <taxon>Eukaryota</taxon>
        <taxon>Metazoa</taxon>
        <taxon>Chordata</taxon>
        <taxon>Craniata</taxon>
        <taxon>Vertebrata</taxon>
        <taxon>Euteleostomi</taxon>
        <taxon>Lepidosauria</taxon>
        <taxon>Squamata</taxon>
        <taxon>Bifurcata</taxon>
        <taxon>Gekkota</taxon>
        <taxon>Gekkonidae</taxon>
        <taxon>Gekkoninae</taxon>
        <taxon>Gekko</taxon>
    </lineage>
</organism>
<feature type="compositionally biased region" description="Pro residues" evidence="5">
    <location>
        <begin position="428"/>
        <end position="449"/>
    </location>
</feature>
<feature type="compositionally biased region" description="Basic and acidic residues" evidence="5">
    <location>
        <begin position="73"/>
        <end position="85"/>
    </location>
</feature>
<feature type="compositionally biased region" description="Gly residues" evidence="5">
    <location>
        <begin position="369"/>
        <end position="387"/>
    </location>
</feature>